<sequence length="192" mass="19879">MLVLTSCTTSDDTPTAAAESGPAASPAPDGPYRPVANLCQAIDASPLKTTNPPLAGTGKHVESDGPGQASRSCTLPLTGGRLDVVAVTYDRISDATTAFNSAAASTMWKYRLTRSGPVTGVGQNAFARFGAYDATSVVAELTSHNANVVLTVNAMVNLPDTRYPSRGQAGSGHPRNQPHDTNLARRLTLVVS</sequence>
<protein>
    <submittedName>
        <fullName evidence="2">Uncharacterized protein</fullName>
    </submittedName>
</protein>
<feature type="region of interest" description="Disordered" evidence="1">
    <location>
        <begin position="1"/>
        <end position="32"/>
    </location>
</feature>
<proteinExistence type="predicted"/>
<comment type="caution">
    <text evidence="2">The sequence shown here is derived from an EMBL/GenBank/DDBJ whole genome shotgun (WGS) entry which is preliminary data.</text>
</comment>
<dbReference type="AlphaFoldDB" id="A0A6V8KY39"/>
<dbReference type="EMBL" id="BLPG01000001">
    <property type="protein sequence ID" value="GFJ87608.1"/>
    <property type="molecule type" value="Genomic_DNA"/>
</dbReference>
<evidence type="ECO:0000256" key="1">
    <source>
        <dbReference type="SAM" id="MobiDB-lite"/>
    </source>
</evidence>
<reference evidence="2 3" key="1">
    <citation type="submission" date="2020-03" db="EMBL/GenBank/DDBJ databases">
        <title>Whole genome shotgun sequence of Phytohabitans rumicis NBRC 108638.</title>
        <authorList>
            <person name="Komaki H."/>
            <person name="Tamura T."/>
        </authorList>
    </citation>
    <scope>NUCLEOTIDE SEQUENCE [LARGE SCALE GENOMIC DNA]</scope>
    <source>
        <strain evidence="2 3">NBRC 108638</strain>
    </source>
</reference>
<feature type="compositionally biased region" description="Low complexity" evidence="1">
    <location>
        <begin position="13"/>
        <end position="27"/>
    </location>
</feature>
<name>A0A6V8KY39_9ACTN</name>
<feature type="region of interest" description="Disordered" evidence="1">
    <location>
        <begin position="161"/>
        <end position="181"/>
    </location>
</feature>
<organism evidence="2 3">
    <name type="scientific">Phytohabitans rumicis</name>
    <dbReference type="NCBI Taxonomy" id="1076125"/>
    <lineage>
        <taxon>Bacteria</taxon>
        <taxon>Bacillati</taxon>
        <taxon>Actinomycetota</taxon>
        <taxon>Actinomycetes</taxon>
        <taxon>Micromonosporales</taxon>
        <taxon>Micromonosporaceae</taxon>
    </lineage>
</organism>
<feature type="compositionally biased region" description="Polar residues" evidence="1">
    <location>
        <begin position="1"/>
        <end position="12"/>
    </location>
</feature>
<reference evidence="2 3" key="2">
    <citation type="submission" date="2020-03" db="EMBL/GenBank/DDBJ databases">
        <authorList>
            <person name="Ichikawa N."/>
            <person name="Kimura A."/>
            <person name="Kitahashi Y."/>
            <person name="Uohara A."/>
        </authorList>
    </citation>
    <scope>NUCLEOTIDE SEQUENCE [LARGE SCALE GENOMIC DNA]</scope>
    <source>
        <strain evidence="2 3">NBRC 108638</strain>
    </source>
</reference>
<gene>
    <name evidence="2" type="ORF">Prum_012500</name>
</gene>
<feature type="region of interest" description="Disordered" evidence="1">
    <location>
        <begin position="47"/>
        <end position="74"/>
    </location>
</feature>
<keyword evidence="3" id="KW-1185">Reference proteome</keyword>
<evidence type="ECO:0000313" key="2">
    <source>
        <dbReference type="EMBL" id="GFJ87608.1"/>
    </source>
</evidence>
<dbReference type="RefSeq" id="WP_173074630.1">
    <property type="nucleotide sequence ID" value="NZ_BAABJB010000066.1"/>
</dbReference>
<accession>A0A6V8KY39</accession>
<dbReference type="Proteomes" id="UP000482960">
    <property type="component" value="Unassembled WGS sequence"/>
</dbReference>
<evidence type="ECO:0000313" key="3">
    <source>
        <dbReference type="Proteomes" id="UP000482960"/>
    </source>
</evidence>